<evidence type="ECO:0000313" key="13">
    <source>
        <dbReference type="Proteomes" id="UP000692954"/>
    </source>
</evidence>
<keyword evidence="3" id="KW-0732">Signal</keyword>
<keyword evidence="13" id="KW-1185">Reference proteome</keyword>
<dbReference type="Pfam" id="PF02225">
    <property type="entry name" value="PA"/>
    <property type="match status" value="1"/>
</dbReference>
<feature type="transmembrane region" description="Helical" evidence="9">
    <location>
        <begin position="420"/>
        <end position="441"/>
    </location>
</feature>
<dbReference type="OrthoDB" id="10045365at2759"/>
<evidence type="ECO:0000256" key="6">
    <source>
        <dbReference type="ARBA" id="ARBA00023136"/>
    </source>
</evidence>
<evidence type="ECO:0000256" key="2">
    <source>
        <dbReference type="ARBA" id="ARBA00022692"/>
    </source>
</evidence>
<dbReference type="AlphaFoldDB" id="A0A8S1Q0C8"/>
<reference evidence="12" key="1">
    <citation type="submission" date="2021-01" db="EMBL/GenBank/DDBJ databases">
        <authorList>
            <consortium name="Genoscope - CEA"/>
            <person name="William W."/>
        </authorList>
    </citation>
    <scope>NUCLEOTIDE SEQUENCE</scope>
</reference>
<evidence type="ECO:0000256" key="8">
    <source>
        <dbReference type="ARBA" id="ARBA00037847"/>
    </source>
</evidence>
<dbReference type="PANTHER" id="PTHR22702:SF1">
    <property type="entry name" value="PROTEASE-ASSOCIATED DOMAIN-CONTAINING PROTEIN 1"/>
    <property type="match status" value="1"/>
</dbReference>
<organism evidence="12 13">
    <name type="scientific">Paramecium sonneborni</name>
    <dbReference type="NCBI Taxonomy" id="65129"/>
    <lineage>
        <taxon>Eukaryota</taxon>
        <taxon>Sar</taxon>
        <taxon>Alveolata</taxon>
        <taxon>Ciliophora</taxon>
        <taxon>Intramacronucleata</taxon>
        <taxon>Oligohymenophorea</taxon>
        <taxon>Peniculida</taxon>
        <taxon>Parameciidae</taxon>
        <taxon>Paramecium</taxon>
    </lineage>
</organism>
<feature type="domain" description="PA" evidence="10">
    <location>
        <begin position="52"/>
        <end position="144"/>
    </location>
</feature>
<evidence type="ECO:0000259" key="10">
    <source>
        <dbReference type="Pfam" id="PF02225"/>
    </source>
</evidence>
<dbReference type="Proteomes" id="UP000692954">
    <property type="component" value="Unassembled WGS sequence"/>
</dbReference>
<keyword evidence="6 9" id="KW-0472">Membrane</keyword>
<comment type="subcellular location">
    <subcellularLocation>
        <location evidence="8">Endomembrane system</location>
        <topology evidence="8">Single-pass membrane protein</topology>
    </subcellularLocation>
    <subcellularLocation>
        <location evidence="1">Membrane</location>
        <topology evidence="1">Single-pass type I membrane protein</topology>
    </subcellularLocation>
</comment>
<evidence type="ECO:0000256" key="4">
    <source>
        <dbReference type="ARBA" id="ARBA00022737"/>
    </source>
</evidence>
<accession>A0A8S1Q0C8</accession>
<proteinExistence type="predicted"/>
<sequence>MLILLLFLFLVNADSYFKILNPKSLVSDINLLEINFQIANFGYVPYGQKISGQLEMANPYNYCNPPNTQYVDNDKMNVKILLVERGDCSNYQKAIYAQNYGYVMMVLINDINEESNLGVENKFNEYSDIEIPSIIIKKSQGELLKSFLLQKQHESVYVQILFPELLKTDKVNYEYWFSSMDKSSYRFLKQFYSFHMQMKDFVEFTPHYTLGRCGHCERFQFTRRDSLCLSGGRYCAADPDGNGPLDGQDAVREVVRQICIFKTDKNKWWNYVLKYSQLCLDSSNSISNVCYNDVLQALQIDPKKIETCYNDSFLGLNHELDDNILLSQEYQKSQQLQIYFWPILYINNVRYRGNLTIESYFTNYDKGDQEIYDSSQFGPFQAICKSFNINSIPEVCRNRIVGCMDDDGTWVPYKEETNTWVVWVAVLFIMALIMICTLYLYKRLFIKKASEEINQQVNINLAQYYAMTEQKKNLSK</sequence>
<evidence type="ECO:0000259" key="11">
    <source>
        <dbReference type="Pfam" id="PF25011"/>
    </source>
</evidence>
<keyword evidence="7" id="KW-0325">Glycoprotein</keyword>
<name>A0A8S1Q0C8_9CILI</name>
<gene>
    <name evidence="12" type="ORF">PSON_ATCC_30995.1.T0920187</name>
</gene>
<evidence type="ECO:0000313" key="12">
    <source>
        <dbReference type="EMBL" id="CAD8109004.1"/>
    </source>
</evidence>
<dbReference type="PANTHER" id="PTHR22702">
    <property type="entry name" value="PROTEASE-ASSOCIATED DOMAIN-CONTAINING PROTEIN"/>
    <property type="match status" value="1"/>
</dbReference>
<keyword evidence="4" id="KW-0677">Repeat</keyword>
<evidence type="ECO:0008006" key="14">
    <source>
        <dbReference type="Google" id="ProtNLM"/>
    </source>
</evidence>
<keyword evidence="5 9" id="KW-1133">Transmembrane helix</keyword>
<protein>
    <recommendedName>
        <fullName evidence="14">PA domain-containing protein</fullName>
    </recommendedName>
</protein>
<dbReference type="InterPro" id="IPR003137">
    <property type="entry name" value="PA_domain"/>
</dbReference>
<evidence type="ECO:0000256" key="3">
    <source>
        <dbReference type="ARBA" id="ARBA00022729"/>
    </source>
</evidence>
<feature type="domain" description="Vacuolar sorting receptor thioredoxin-like" evidence="11">
    <location>
        <begin position="171"/>
        <end position="359"/>
    </location>
</feature>
<dbReference type="GO" id="GO:0016020">
    <property type="term" value="C:membrane"/>
    <property type="evidence" value="ECO:0007669"/>
    <property type="project" value="UniProtKB-SubCell"/>
</dbReference>
<evidence type="ECO:0000256" key="1">
    <source>
        <dbReference type="ARBA" id="ARBA00004479"/>
    </source>
</evidence>
<evidence type="ECO:0000256" key="7">
    <source>
        <dbReference type="ARBA" id="ARBA00023180"/>
    </source>
</evidence>
<comment type="caution">
    <text evidence="12">The sequence shown here is derived from an EMBL/GenBank/DDBJ whole genome shotgun (WGS) entry which is preliminary data.</text>
</comment>
<dbReference type="EMBL" id="CAJJDN010000092">
    <property type="protein sequence ID" value="CAD8109004.1"/>
    <property type="molecule type" value="Genomic_DNA"/>
</dbReference>
<keyword evidence="2 9" id="KW-0812">Transmembrane</keyword>
<dbReference type="InterPro" id="IPR056858">
    <property type="entry name" value="VSR_TRX"/>
</dbReference>
<evidence type="ECO:0000256" key="9">
    <source>
        <dbReference type="SAM" id="Phobius"/>
    </source>
</evidence>
<dbReference type="Pfam" id="PF25011">
    <property type="entry name" value="VSR_TRX"/>
    <property type="match status" value="1"/>
</dbReference>
<dbReference type="GO" id="GO:0012505">
    <property type="term" value="C:endomembrane system"/>
    <property type="evidence" value="ECO:0007669"/>
    <property type="project" value="UniProtKB-SubCell"/>
</dbReference>
<evidence type="ECO:0000256" key="5">
    <source>
        <dbReference type="ARBA" id="ARBA00022989"/>
    </source>
</evidence>